<proteinExistence type="predicted"/>
<dbReference type="EMBL" id="LR798377">
    <property type="protein sequence ID" value="CAB5227526.1"/>
    <property type="molecule type" value="Genomic_DNA"/>
</dbReference>
<protein>
    <submittedName>
        <fullName evidence="5">Uncharacterized protein</fullName>
    </submittedName>
</protein>
<dbReference type="EMBL" id="LR797259">
    <property type="protein sequence ID" value="CAB4198106.1"/>
    <property type="molecule type" value="Genomic_DNA"/>
</dbReference>
<evidence type="ECO:0000313" key="2">
    <source>
        <dbReference type="EMBL" id="CAB4176638.1"/>
    </source>
</evidence>
<evidence type="ECO:0000313" key="6">
    <source>
        <dbReference type="EMBL" id="CAB5227526.1"/>
    </source>
</evidence>
<dbReference type="EMBL" id="LR797009">
    <property type="protein sequence ID" value="CAB4181116.1"/>
    <property type="molecule type" value="Genomic_DNA"/>
</dbReference>
<dbReference type="EMBL" id="LR797361">
    <property type="protein sequence ID" value="CAB4210446.1"/>
    <property type="molecule type" value="Genomic_DNA"/>
</dbReference>
<organism evidence="5">
    <name type="scientific">uncultured Caudovirales phage</name>
    <dbReference type="NCBI Taxonomy" id="2100421"/>
    <lineage>
        <taxon>Viruses</taxon>
        <taxon>Duplodnaviria</taxon>
        <taxon>Heunggongvirae</taxon>
        <taxon>Uroviricota</taxon>
        <taxon>Caudoviricetes</taxon>
        <taxon>Peduoviridae</taxon>
        <taxon>Maltschvirus</taxon>
        <taxon>Maltschvirus maltsch</taxon>
    </lineage>
</organism>
<gene>
    <name evidence="3" type="ORF">UFOVP1073_11</name>
    <name evidence="4" type="ORF">UFOVP1308_50</name>
    <name evidence="5" type="ORF">UFOVP1423_19</name>
    <name evidence="6" type="ORF">UFOVP1520_64</name>
    <name evidence="1" type="ORF">UFOVP898_13</name>
    <name evidence="2" type="ORF">UFOVP985_46</name>
</gene>
<name>A0A6J5S9Y8_9CAUD</name>
<evidence type="ECO:0000313" key="1">
    <source>
        <dbReference type="EMBL" id="CAB4169085.1"/>
    </source>
</evidence>
<dbReference type="EMBL" id="LR796942">
    <property type="protein sequence ID" value="CAB4176638.1"/>
    <property type="molecule type" value="Genomic_DNA"/>
</dbReference>
<evidence type="ECO:0000313" key="4">
    <source>
        <dbReference type="EMBL" id="CAB4198106.1"/>
    </source>
</evidence>
<evidence type="ECO:0000313" key="5">
    <source>
        <dbReference type="EMBL" id="CAB4210446.1"/>
    </source>
</evidence>
<evidence type="ECO:0000313" key="3">
    <source>
        <dbReference type="EMBL" id="CAB4181116.1"/>
    </source>
</evidence>
<accession>A0A6J5S9Y8</accession>
<dbReference type="EMBL" id="LR796838">
    <property type="protein sequence ID" value="CAB4169085.1"/>
    <property type="molecule type" value="Genomic_DNA"/>
</dbReference>
<sequence length="150" mass="16133">MRPTFLVPLAFFLAVLFGEASLPAGEVGNVYLPAGQVVVDYGSSDCVGGVCSTVPVHAAPPQRAPRRVVVHQHNDITVVNGSAQADAEAMAARGVLRHQGNNRGCREGIGYSTQSADDAIRRCCFYGRYRAREIGVARGSRGYYACIRYE</sequence>
<reference evidence="5" key="1">
    <citation type="submission" date="2020-05" db="EMBL/GenBank/DDBJ databases">
        <authorList>
            <person name="Chiriac C."/>
            <person name="Salcher M."/>
            <person name="Ghai R."/>
            <person name="Kavagutti S V."/>
        </authorList>
    </citation>
    <scope>NUCLEOTIDE SEQUENCE</scope>
</reference>